<feature type="transmembrane region" description="Helical" evidence="1">
    <location>
        <begin position="141"/>
        <end position="159"/>
    </location>
</feature>
<reference evidence="2 3" key="1">
    <citation type="submission" date="2014-09" db="EMBL/GenBank/DDBJ databases">
        <title>Vibrio maritimus JCM 19235. (C45) whole genome shotgun sequence.</title>
        <authorList>
            <person name="Sawabe T."/>
            <person name="Meirelles P."/>
            <person name="Nakanishi M."/>
            <person name="Sayaka M."/>
            <person name="Hattori M."/>
            <person name="Ohkuma M."/>
        </authorList>
    </citation>
    <scope>NUCLEOTIDE SEQUENCE [LARGE SCALE GENOMIC DNA]</scope>
    <source>
        <strain evidence="3">JCM19235</strain>
    </source>
</reference>
<accession>A0A090SRS3</accession>
<evidence type="ECO:0000313" key="3">
    <source>
        <dbReference type="Proteomes" id="UP000029228"/>
    </source>
</evidence>
<keyword evidence="1" id="KW-0812">Transmembrane</keyword>
<feature type="transmembrane region" description="Helical" evidence="1">
    <location>
        <begin position="423"/>
        <end position="441"/>
    </location>
</feature>
<feature type="transmembrane region" description="Helical" evidence="1">
    <location>
        <begin position="241"/>
        <end position="260"/>
    </location>
</feature>
<name>A0A090SRS3_9VIBR</name>
<keyword evidence="1" id="KW-0472">Membrane</keyword>
<gene>
    <name evidence="2" type="ORF">JCM19235_2736</name>
</gene>
<feature type="transmembrane region" description="Helical" evidence="1">
    <location>
        <begin position="12"/>
        <end position="30"/>
    </location>
</feature>
<sequence length="472" mass="53842">MSLSSKANIAFNWLYSLGFFVGLGFCFLYAQNQILTGDQTQMLYKGYLGVYQGTWLNFGNAASAVGNVPGSLSTWLIGGPLLIWDSPWSPMVLLFAIRVVSLYLLDSVIKDTFEGEYCKLARLLFLALYWLNPWFLYDSMLYNPSYLCLFAAMHLWSAMKMRDHKSFGYTFIHVLSIGLAMQLHYSWPILAVISAYLLYRKMGHVSWIGAIVAVIVLVASLIPYLQELAVNDSISRESDRYIGYGLVHVYPVLKALLYWLRYGSMLFSNKVIAYGEFDWLTNIEWLKITVLSLWKTLIFLIGGISVVASARLNWLFWKRIKPIIRTSSSPLNSVQWIELYAFGAVVGVLISAALSPITFSYWHLIMVYPFAILPILSGILRFLTEKPQVENRSIAAETRLTRFVGRYSVTRKVSDVFTDTHKLRLMLVASFGYLLVLNILASQDSLKYSYQSDYVSQVKNYLHQEQLLPKGQ</sequence>
<feature type="transmembrane region" description="Helical" evidence="1">
    <location>
        <begin position="337"/>
        <end position="355"/>
    </location>
</feature>
<feature type="transmembrane region" description="Helical" evidence="1">
    <location>
        <begin position="297"/>
        <end position="316"/>
    </location>
</feature>
<dbReference type="OrthoDB" id="5332564at2"/>
<evidence type="ECO:0000313" key="2">
    <source>
        <dbReference type="EMBL" id="GAL22042.1"/>
    </source>
</evidence>
<dbReference type="EMBL" id="BBMR01000011">
    <property type="protein sequence ID" value="GAL22042.1"/>
    <property type="molecule type" value="Genomic_DNA"/>
</dbReference>
<protein>
    <recommendedName>
        <fullName evidence="4">3-deoxy-D-manno-octulosonic acid transferase</fullName>
    </recommendedName>
</protein>
<keyword evidence="3" id="KW-1185">Reference proteome</keyword>
<keyword evidence="1" id="KW-1133">Transmembrane helix</keyword>
<dbReference type="Proteomes" id="UP000029228">
    <property type="component" value="Unassembled WGS sequence"/>
</dbReference>
<reference evidence="2 3" key="2">
    <citation type="submission" date="2014-09" db="EMBL/GenBank/DDBJ databases">
        <authorList>
            <consortium name="NBRP consortium"/>
            <person name="Sawabe T."/>
            <person name="Meirelles P."/>
            <person name="Nakanishi M."/>
            <person name="Sayaka M."/>
            <person name="Hattori M."/>
            <person name="Ohkuma M."/>
        </authorList>
    </citation>
    <scope>NUCLEOTIDE SEQUENCE [LARGE SCALE GENOMIC DNA]</scope>
    <source>
        <strain evidence="3">JCM19235</strain>
    </source>
</reference>
<evidence type="ECO:0008006" key="4">
    <source>
        <dbReference type="Google" id="ProtNLM"/>
    </source>
</evidence>
<feature type="transmembrane region" description="Helical" evidence="1">
    <location>
        <begin position="361"/>
        <end position="383"/>
    </location>
</feature>
<proteinExistence type="predicted"/>
<dbReference type="STRING" id="990268.JCM19235_2736"/>
<organism evidence="2 3">
    <name type="scientific">Vibrio maritimus</name>
    <dbReference type="NCBI Taxonomy" id="990268"/>
    <lineage>
        <taxon>Bacteria</taxon>
        <taxon>Pseudomonadati</taxon>
        <taxon>Pseudomonadota</taxon>
        <taxon>Gammaproteobacteria</taxon>
        <taxon>Vibrionales</taxon>
        <taxon>Vibrionaceae</taxon>
        <taxon>Vibrio</taxon>
    </lineage>
</organism>
<comment type="caution">
    <text evidence="2">The sequence shown here is derived from an EMBL/GenBank/DDBJ whole genome shotgun (WGS) entry which is preliminary data.</text>
</comment>
<dbReference type="AlphaFoldDB" id="A0A090SRS3"/>
<evidence type="ECO:0000256" key="1">
    <source>
        <dbReference type="SAM" id="Phobius"/>
    </source>
</evidence>
<feature type="transmembrane region" description="Helical" evidence="1">
    <location>
        <begin position="205"/>
        <end position="225"/>
    </location>
</feature>
<feature type="transmembrane region" description="Helical" evidence="1">
    <location>
        <begin position="171"/>
        <end position="199"/>
    </location>
</feature>